<dbReference type="SUPFAM" id="SSF50324">
    <property type="entry name" value="Inorganic pyrophosphatase"/>
    <property type="match status" value="1"/>
</dbReference>
<evidence type="ECO:0000256" key="8">
    <source>
        <dbReference type="ARBA" id="ARBA00047820"/>
    </source>
</evidence>
<proteinExistence type="inferred from homology"/>
<evidence type="ECO:0000256" key="1">
    <source>
        <dbReference type="ARBA" id="ARBA00001946"/>
    </source>
</evidence>
<dbReference type="PANTHER" id="PTHR10286">
    <property type="entry name" value="INORGANIC PYROPHOSPHATASE"/>
    <property type="match status" value="1"/>
</dbReference>
<evidence type="ECO:0000256" key="2">
    <source>
        <dbReference type="ARBA" id="ARBA00006220"/>
    </source>
</evidence>
<dbReference type="Gene3D" id="3.90.80.10">
    <property type="entry name" value="Inorganic pyrophosphatase"/>
    <property type="match status" value="1"/>
</dbReference>
<dbReference type="Proteomes" id="UP000218231">
    <property type="component" value="Unassembled WGS sequence"/>
</dbReference>
<comment type="similarity">
    <text evidence="2">Belongs to the PPase family.</text>
</comment>
<keyword evidence="6" id="KW-0460">Magnesium</keyword>
<dbReference type="GO" id="GO:0005737">
    <property type="term" value="C:cytoplasm"/>
    <property type="evidence" value="ECO:0007669"/>
    <property type="project" value="InterPro"/>
</dbReference>
<dbReference type="GO" id="GO:0000287">
    <property type="term" value="F:magnesium ion binding"/>
    <property type="evidence" value="ECO:0007669"/>
    <property type="project" value="InterPro"/>
</dbReference>
<dbReference type="AlphaFoldDB" id="A0A2A2KTU7"/>
<dbReference type="InterPro" id="IPR008162">
    <property type="entry name" value="Pyrophosphatase"/>
</dbReference>
<organism evidence="9 10">
    <name type="scientific">Diploscapter pachys</name>
    <dbReference type="NCBI Taxonomy" id="2018661"/>
    <lineage>
        <taxon>Eukaryota</taxon>
        <taxon>Metazoa</taxon>
        <taxon>Ecdysozoa</taxon>
        <taxon>Nematoda</taxon>
        <taxon>Chromadorea</taxon>
        <taxon>Rhabditida</taxon>
        <taxon>Rhabditina</taxon>
        <taxon>Rhabditomorpha</taxon>
        <taxon>Rhabditoidea</taxon>
        <taxon>Rhabditidae</taxon>
        <taxon>Diploscapter</taxon>
    </lineage>
</organism>
<evidence type="ECO:0000256" key="5">
    <source>
        <dbReference type="ARBA" id="ARBA00022801"/>
    </source>
</evidence>
<accession>A0A2A2KTU7</accession>
<dbReference type="CDD" id="cd00412">
    <property type="entry name" value="pyrophosphatase"/>
    <property type="match status" value="1"/>
</dbReference>
<comment type="catalytic activity">
    <reaction evidence="8">
        <text>diphosphate + H2O = 2 phosphate + H(+)</text>
        <dbReference type="Rhea" id="RHEA:24576"/>
        <dbReference type="ChEBI" id="CHEBI:15377"/>
        <dbReference type="ChEBI" id="CHEBI:15378"/>
        <dbReference type="ChEBI" id="CHEBI:33019"/>
        <dbReference type="ChEBI" id="CHEBI:43474"/>
        <dbReference type="EC" id="3.6.1.1"/>
    </reaction>
</comment>
<evidence type="ECO:0000256" key="4">
    <source>
        <dbReference type="ARBA" id="ARBA00022723"/>
    </source>
</evidence>
<dbReference type="GO" id="GO:0004427">
    <property type="term" value="F:inorganic diphosphate phosphatase activity"/>
    <property type="evidence" value="ECO:0007669"/>
    <property type="project" value="UniProtKB-EC"/>
</dbReference>
<evidence type="ECO:0000313" key="10">
    <source>
        <dbReference type="Proteomes" id="UP000218231"/>
    </source>
</evidence>
<sequence length="417" mass="46367">MTGIGLSRQSIQSRCLCSFWLQQMGCATSSSRIGQAQGQPHREVTQVIDLKQHNAAVRPSTSQKIFIPTNVQRIEVKPLHSNSTAPILSDGRISYRDIRSASLHSLAGSVTSPRRGVSTASRSMASSGDMHFEVVERGSLYGLDYRLYFKGPNGFISPWHDIPLYANEANNTFNMIVEIPRWTNAKMEMATAEPLNPIKQDEKKGLPRFVHNIFPYKGYIWNYGALPQTWEDPSHVVPETGAKGDNDPIDVIEIGSKVHKRGAVVQVKILGTVALIDEGETDWKLVAIDVNDPVAAQLNDIEDVNKHFPGLLHASVEWFRVYKIPAGKPANQFAFDGNFKDKEFALRVILETHEFWKKLVKEPSPKLNTTCQVPDAAHHLTADFGKEVISKSAEPGPVKPLPDDVDTWHFVSATAKL</sequence>
<dbReference type="EMBL" id="LIAE01007730">
    <property type="protein sequence ID" value="PAV77309.1"/>
    <property type="molecule type" value="Genomic_DNA"/>
</dbReference>
<dbReference type="FunFam" id="3.90.80.10:FF:000009">
    <property type="entry name" value="Inorganic pyrophosphatase"/>
    <property type="match status" value="1"/>
</dbReference>
<gene>
    <name evidence="9" type="ORF">WR25_19740</name>
</gene>
<comment type="cofactor">
    <cofactor evidence="1">
        <name>Mg(2+)</name>
        <dbReference type="ChEBI" id="CHEBI:18420"/>
    </cofactor>
</comment>
<evidence type="ECO:0000313" key="9">
    <source>
        <dbReference type="EMBL" id="PAV77309.1"/>
    </source>
</evidence>
<dbReference type="InterPro" id="IPR036649">
    <property type="entry name" value="Pyrophosphatase_sf"/>
</dbReference>
<keyword evidence="5" id="KW-0378">Hydrolase</keyword>
<name>A0A2A2KTU7_9BILA</name>
<protein>
    <recommendedName>
        <fullName evidence="3">inorganic diphosphatase</fullName>
        <ecNumber evidence="3">3.6.1.1</ecNumber>
    </recommendedName>
    <alternativeName>
        <fullName evidence="7">Pyrophosphate phospho-hydrolase</fullName>
    </alternativeName>
</protein>
<evidence type="ECO:0000256" key="3">
    <source>
        <dbReference type="ARBA" id="ARBA00012146"/>
    </source>
</evidence>
<comment type="caution">
    <text evidence="9">The sequence shown here is derived from an EMBL/GenBank/DDBJ whole genome shotgun (WGS) entry which is preliminary data.</text>
</comment>
<evidence type="ECO:0000256" key="6">
    <source>
        <dbReference type="ARBA" id="ARBA00022842"/>
    </source>
</evidence>
<dbReference type="PROSITE" id="PS00387">
    <property type="entry name" value="PPASE"/>
    <property type="match status" value="1"/>
</dbReference>
<keyword evidence="4" id="KW-0479">Metal-binding</keyword>
<dbReference type="Pfam" id="PF00719">
    <property type="entry name" value="Pyrophosphatase"/>
    <property type="match status" value="1"/>
</dbReference>
<dbReference type="STRING" id="2018661.A0A2A2KTU7"/>
<dbReference type="GO" id="GO:0006796">
    <property type="term" value="P:phosphate-containing compound metabolic process"/>
    <property type="evidence" value="ECO:0007669"/>
    <property type="project" value="InterPro"/>
</dbReference>
<keyword evidence="10" id="KW-1185">Reference proteome</keyword>
<evidence type="ECO:0000256" key="7">
    <source>
        <dbReference type="ARBA" id="ARBA00032535"/>
    </source>
</evidence>
<reference evidence="9 10" key="1">
    <citation type="journal article" date="2017" name="Curr. Biol.">
        <title>Genome architecture and evolution of a unichromosomal asexual nematode.</title>
        <authorList>
            <person name="Fradin H."/>
            <person name="Zegar C."/>
            <person name="Gutwein M."/>
            <person name="Lucas J."/>
            <person name="Kovtun M."/>
            <person name="Corcoran D."/>
            <person name="Baugh L.R."/>
            <person name="Kiontke K."/>
            <person name="Gunsalus K."/>
            <person name="Fitch D.H."/>
            <person name="Piano F."/>
        </authorList>
    </citation>
    <scope>NUCLEOTIDE SEQUENCE [LARGE SCALE GENOMIC DNA]</scope>
    <source>
        <strain evidence="9">PF1309</strain>
    </source>
</reference>
<dbReference type="OrthoDB" id="1608002at2759"/>
<dbReference type="EC" id="3.6.1.1" evidence="3"/>